<dbReference type="Proteomes" id="UP000095286">
    <property type="component" value="Unplaced"/>
</dbReference>
<reference evidence="2" key="1">
    <citation type="submission" date="2016-11" db="UniProtKB">
        <authorList>
            <consortium name="WormBaseParasite"/>
        </authorList>
    </citation>
    <scope>IDENTIFICATION</scope>
    <source>
        <strain evidence="2">KR3021</strain>
    </source>
</reference>
<organism evidence="1 2">
    <name type="scientific">Rhabditophanes sp. KR3021</name>
    <dbReference type="NCBI Taxonomy" id="114890"/>
    <lineage>
        <taxon>Eukaryota</taxon>
        <taxon>Metazoa</taxon>
        <taxon>Ecdysozoa</taxon>
        <taxon>Nematoda</taxon>
        <taxon>Chromadorea</taxon>
        <taxon>Rhabditida</taxon>
        <taxon>Tylenchina</taxon>
        <taxon>Panagrolaimomorpha</taxon>
        <taxon>Strongyloidoidea</taxon>
        <taxon>Alloionematidae</taxon>
        <taxon>Rhabditophanes</taxon>
    </lineage>
</organism>
<protein>
    <submittedName>
        <fullName evidence="2">Herpes_Helicase domain-containing protein</fullName>
    </submittedName>
</protein>
<name>A0AC35TPN7_9BILA</name>
<accession>A0AC35TPN7</accession>
<evidence type="ECO:0000313" key="2">
    <source>
        <dbReference type="WBParaSite" id="RSKR_0000259500.1"/>
    </source>
</evidence>
<evidence type="ECO:0000313" key="1">
    <source>
        <dbReference type="Proteomes" id="UP000095286"/>
    </source>
</evidence>
<sequence length="66" mass="7443">MTINKSQGQTLSRVGLDLTKDCFTHGQLYVGLSRVKSPAHLFVSTPDDKMRETNITDNIVFKEVFL</sequence>
<dbReference type="WBParaSite" id="RSKR_0000259500.1">
    <property type="protein sequence ID" value="RSKR_0000259500.1"/>
    <property type="gene ID" value="RSKR_0000259500"/>
</dbReference>
<proteinExistence type="predicted"/>